<dbReference type="RefSeq" id="WP_037339558.1">
    <property type="nucleotide sequence ID" value="NZ_APNK01000026.1"/>
</dbReference>
<dbReference type="InterPro" id="IPR013762">
    <property type="entry name" value="Integrase-like_cat_sf"/>
</dbReference>
<dbReference type="GO" id="GO:0008907">
    <property type="term" value="F:integrase activity"/>
    <property type="evidence" value="ECO:0007669"/>
    <property type="project" value="InterPro"/>
</dbReference>
<dbReference type="GO" id="GO:0006310">
    <property type="term" value="P:DNA recombination"/>
    <property type="evidence" value="ECO:0007669"/>
    <property type="project" value="UniProtKB-KW"/>
</dbReference>
<dbReference type="InterPro" id="IPR015094">
    <property type="entry name" value="Integrase_lambda-typ_DNA-bd_N"/>
</dbReference>
<keyword evidence="3" id="KW-0238">DNA-binding</keyword>
<dbReference type="Proteomes" id="UP000028302">
    <property type="component" value="Unassembled WGS sequence"/>
</dbReference>
<keyword evidence="8" id="KW-1185">Reference proteome</keyword>
<dbReference type="Gene3D" id="1.10.150.130">
    <property type="match status" value="1"/>
</dbReference>
<dbReference type="InterPro" id="IPR010998">
    <property type="entry name" value="Integrase_recombinase_N"/>
</dbReference>
<accession>A0A084IIM6</accession>
<keyword evidence="4" id="KW-0233">DNA recombination</keyword>
<feature type="region of interest" description="Disordered" evidence="5">
    <location>
        <begin position="1"/>
        <end position="26"/>
    </location>
</feature>
<evidence type="ECO:0000256" key="5">
    <source>
        <dbReference type="SAM" id="MobiDB-lite"/>
    </source>
</evidence>
<sequence length="302" mass="35385">MADVGRKRSARFRHLPDNLEPNPRKNATYYRYKMPDGRRVQMGKDEKAAIDAAVALNLKFRREASNLVDKALAQPKSPTKNPGFGQLLDEYEKHLRGRGLAEGTIDGKAIKLREYRERWPNRTVQEFETIDISGLLKEKPHHAYGKHRVLLCDLFKFASHQGYRDDNPATRTLEQKGKAPQKERQRHTWAGYCATHEAADPWLQRAMGVALYSLQRRQDLCALHIDNVDLKRRSFRVFQQKSRNYQRPVYIEIEMGPELFDVVRSCVHSDVPSPYLIHRRPVRIQKRDRKCQRRLKSDPFWS</sequence>
<evidence type="ECO:0000313" key="8">
    <source>
        <dbReference type="Proteomes" id="UP000028302"/>
    </source>
</evidence>
<evidence type="ECO:0000259" key="6">
    <source>
        <dbReference type="Pfam" id="PF09003"/>
    </source>
</evidence>
<dbReference type="Pfam" id="PF09003">
    <property type="entry name" value="Arm-DNA-bind_1"/>
    <property type="match status" value="1"/>
</dbReference>
<dbReference type="OrthoDB" id="8781634at2"/>
<protein>
    <submittedName>
        <fullName evidence="7">Phage integrase</fullName>
    </submittedName>
</protein>
<feature type="compositionally biased region" description="Basic and acidic residues" evidence="5">
    <location>
        <begin position="166"/>
        <end position="183"/>
    </location>
</feature>
<comment type="similarity">
    <text evidence="1">Belongs to the 'phage' integrase family.</text>
</comment>
<evidence type="ECO:0000256" key="1">
    <source>
        <dbReference type="ARBA" id="ARBA00008857"/>
    </source>
</evidence>
<organism evidence="7 8">
    <name type="scientific">Salinisphaera hydrothermalis (strain C41B8)</name>
    <dbReference type="NCBI Taxonomy" id="1304275"/>
    <lineage>
        <taxon>Bacteria</taxon>
        <taxon>Pseudomonadati</taxon>
        <taxon>Pseudomonadota</taxon>
        <taxon>Gammaproteobacteria</taxon>
        <taxon>Salinisphaerales</taxon>
        <taxon>Salinisphaeraceae</taxon>
        <taxon>Salinisphaera</taxon>
    </lineage>
</organism>
<feature type="region of interest" description="Disordered" evidence="5">
    <location>
        <begin position="166"/>
        <end position="185"/>
    </location>
</feature>
<gene>
    <name evidence="7" type="ORF">C41B8_14130</name>
</gene>
<keyword evidence="2" id="KW-0229">DNA integration</keyword>
<evidence type="ECO:0000313" key="7">
    <source>
        <dbReference type="EMBL" id="KEZ76560.1"/>
    </source>
</evidence>
<dbReference type="SUPFAM" id="SSF56349">
    <property type="entry name" value="DNA breaking-rejoining enzymes"/>
    <property type="match status" value="1"/>
</dbReference>
<dbReference type="Gene3D" id="1.10.443.10">
    <property type="entry name" value="Intergrase catalytic core"/>
    <property type="match status" value="1"/>
</dbReference>
<proteinExistence type="inferred from homology"/>
<dbReference type="AlphaFoldDB" id="A0A084IIM6"/>
<dbReference type="eggNOG" id="COG0582">
    <property type="taxonomic scope" value="Bacteria"/>
</dbReference>
<comment type="caution">
    <text evidence="7">The sequence shown here is derived from an EMBL/GenBank/DDBJ whole genome shotgun (WGS) entry which is preliminary data.</text>
</comment>
<evidence type="ECO:0000256" key="3">
    <source>
        <dbReference type="ARBA" id="ARBA00023125"/>
    </source>
</evidence>
<evidence type="ECO:0000256" key="2">
    <source>
        <dbReference type="ARBA" id="ARBA00022908"/>
    </source>
</evidence>
<evidence type="ECO:0000256" key="4">
    <source>
        <dbReference type="ARBA" id="ARBA00023172"/>
    </source>
</evidence>
<dbReference type="EMBL" id="APNK01000026">
    <property type="protein sequence ID" value="KEZ76560.1"/>
    <property type="molecule type" value="Genomic_DNA"/>
</dbReference>
<feature type="domain" description="Integrase lambda-type N-terminal DNA-binding" evidence="6">
    <location>
        <begin position="6"/>
        <end position="60"/>
    </location>
</feature>
<dbReference type="Gene3D" id="3.30.160.60">
    <property type="entry name" value="Classic Zinc Finger"/>
    <property type="match status" value="1"/>
</dbReference>
<name>A0A084IIM6_SALHC</name>
<dbReference type="STRING" id="1304275.C41B8_14130"/>
<dbReference type="GO" id="GO:0003677">
    <property type="term" value="F:DNA binding"/>
    <property type="evidence" value="ECO:0007669"/>
    <property type="project" value="UniProtKB-KW"/>
</dbReference>
<dbReference type="InterPro" id="IPR011010">
    <property type="entry name" value="DNA_brk_join_enz"/>
</dbReference>
<reference evidence="7 8" key="1">
    <citation type="submission" date="2013-03" db="EMBL/GenBank/DDBJ databases">
        <title>Salinisphaera hydrothermalis C41B8 Genome Sequencing.</title>
        <authorList>
            <person name="Li C."/>
            <person name="Lai Q."/>
            <person name="Shao Z."/>
        </authorList>
    </citation>
    <scope>NUCLEOTIDE SEQUENCE [LARGE SCALE GENOMIC DNA]</scope>
    <source>
        <strain evidence="7 8">C41B8</strain>
    </source>
</reference>